<dbReference type="PANTHER" id="PTHR24198:SF165">
    <property type="entry name" value="ANKYRIN REPEAT-CONTAINING PROTEIN-RELATED"/>
    <property type="match status" value="1"/>
</dbReference>
<proteinExistence type="predicted"/>
<feature type="repeat" description="ANK" evidence="3">
    <location>
        <begin position="265"/>
        <end position="301"/>
    </location>
</feature>
<keyword evidence="5" id="KW-1185">Reference proteome</keyword>
<dbReference type="AlphaFoldDB" id="A0A3N2QAG1"/>
<name>A0A3N2QAG1_SODAK</name>
<organism evidence="4 5">
    <name type="scientific">Sodiomyces alkalinus (strain CBS 110278 / VKM F-3762 / F11)</name>
    <name type="common">Alkaliphilic filamentous fungus</name>
    <dbReference type="NCBI Taxonomy" id="1314773"/>
    <lineage>
        <taxon>Eukaryota</taxon>
        <taxon>Fungi</taxon>
        <taxon>Dikarya</taxon>
        <taxon>Ascomycota</taxon>
        <taxon>Pezizomycotina</taxon>
        <taxon>Sordariomycetes</taxon>
        <taxon>Hypocreomycetidae</taxon>
        <taxon>Glomerellales</taxon>
        <taxon>Plectosphaerellaceae</taxon>
        <taxon>Sodiomyces</taxon>
    </lineage>
</organism>
<dbReference type="RefSeq" id="XP_028471545.1">
    <property type="nucleotide sequence ID" value="XM_028610568.1"/>
</dbReference>
<dbReference type="PANTHER" id="PTHR24198">
    <property type="entry name" value="ANKYRIN REPEAT AND PROTEIN KINASE DOMAIN-CONTAINING PROTEIN"/>
    <property type="match status" value="1"/>
</dbReference>
<dbReference type="Gene3D" id="1.25.40.20">
    <property type="entry name" value="Ankyrin repeat-containing domain"/>
    <property type="match status" value="3"/>
</dbReference>
<keyword evidence="2 3" id="KW-0040">ANK repeat</keyword>
<evidence type="ECO:0000256" key="1">
    <source>
        <dbReference type="ARBA" id="ARBA00022737"/>
    </source>
</evidence>
<dbReference type="PROSITE" id="PS50088">
    <property type="entry name" value="ANK_REPEAT"/>
    <property type="match status" value="2"/>
</dbReference>
<protein>
    <submittedName>
        <fullName evidence="4">Ankyrin</fullName>
    </submittedName>
</protein>
<keyword evidence="1" id="KW-0677">Repeat</keyword>
<dbReference type="InterPro" id="IPR036770">
    <property type="entry name" value="Ankyrin_rpt-contain_sf"/>
</dbReference>
<dbReference type="InterPro" id="IPR002110">
    <property type="entry name" value="Ankyrin_rpt"/>
</dbReference>
<evidence type="ECO:0000256" key="3">
    <source>
        <dbReference type="PROSITE-ProRule" id="PRU00023"/>
    </source>
</evidence>
<dbReference type="Pfam" id="PF13637">
    <property type="entry name" value="Ank_4"/>
    <property type="match status" value="1"/>
</dbReference>
<evidence type="ECO:0000313" key="5">
    <source>
        <dbReference type="Proteomes" id="UP000272025"/>
    </source>
</evidence>
<dbReference type="Pfam" id="PF12796">
    <property type="entry name" value="Ank_2"/>
    <property type="match status" value="1"/>
</dbReference>
<dbReference type="GeneID" id="39579046"/>
<dbReference type="Proteomes" id="UP000272025">
    <property type="component" value="Unassembled WGS sequence"/>
</dbReference>
<dbReference type="STRING" id="1314773.A0A3N2QAG1"/>
<evidence type="ECO:0000313" key="4">
    <source>
        <dbReference type="EMBL" id="ROT43739.1"/>
    </source>
</evidence>
<gene>
    <name evidence="4" type="ORF">SODALDRAFT_327952</name>
</gene>
<sequence length="534" mass="59133">MDSTTSPQPDFYDLVMSFLRHGDREYLARILQLWNPAIDPYSHMISEALHRAIFLGDEAAVRMMLDAGVDPTVRQLCDPNFTPLLTASQYGRRATARLLWQGLGPDGRFYPSKSKRPQLTCLQVAARNGHADLVADFLDAWDGWPADEKDRALRDAAWAWRDDVVALLLRKVRYEADAIQCALEQGVGNKLILPENERERLPGPEDSLRQERLVRRLVDAGGNLDENDRSYHWPLIHKAAKVKRAAGALRALLEKNANPNVQDARGRTALHYVFEGGAHFSMDPPLRVLLEHGASPETADQAGETPLHVVANTGTLPQLLLCLAHSRDADVAIRLRNAHGESLLHYAAAGAREDIVEFLLRRGLHIDARSANGWTPLLCALAPTRMKADPARHRLASLLLRRGASARVVTEEGWTPLHALATAYPSVYAGQNPLPSPGARRLAGELISRGAPTDAESRVIRDASVTPRMLYDVWGYRMQRFAEDSTQAPAGSTAIDTTPYMWAMRSNAMDIFDVLMAHFDSAARDGAVGEVSRR</sequence>
<dbReference type="SMART" id="SM00248">
    <property type="entry name" value="ANK"/>
    <property type="match status" value="9"/>
</dbReference>
<dbReference type="OrthoDB" id="341259at2759"/>
<dbReference type="EMBL" id="ML119051">
    <property type="protein sequence ID" value="ROT43739.1"/>
    <property type="molecule type" value="Genomic_DNA"/>
</dbReference>
<accession>A0A3N2QAG1</accession>
<evidence type="ECO:0000256" key="2">
    <source>
        <dbReference type="ARBA" id="ARBA00023043"/>
    </source>
</evidence>
<feature type="repeat" description="ANK" evidence="3">
    <location>
        <begin position="339"/>
        <end position="371"/>
    </location>
</feature>
<dbReference type="SUPFAM" id="SSF48403">
    <property type="entry name" value="Ankyrin repeat"/>
    <property type="match status" value="2"/>
</dbReference>
<reference evidence="4 5" key="1">
    <citation type="journal article" date="2018" name="Mol. Ecol.">
        <title>The obligate alkalophilic soda-lake fungus Sodiomyces alkalinus has shifted to a protein diet.</title>
        <authorList>
            <person name="Grum-Grzhimaylo A.A."/>
            <person name="Falkoski D.L."/>
            <person name="van den Heuvel J."/>
            <person name="Valero-Jimenez C.A."/>
            <person name="Min B."/>
            <person name="Choi I.G."/>
            <person name="Lipzen A."/>
            <person name="Daum C.G."/>
            <person name="Aanen D.K."/>
            <person name="Tsang A."/>
            <person name="Henrissat B."/>
            <person name="Bilanenko E.N."/>
            <person name="de Vries R.P."/>
            <person name="van Kan J.A.L."/>
            <person name="Grigoriev I.V."/>
            <person name="Debets A.J.M."/>
        </authorList>
    </citation>
    <scope>NUCLEOTIDE SEQUENCE [LARGE SCALE GENOMIC DNA]</scope>
    <source>
        <strain evidence="4 5">F11</strain>
    </source>
</reference>
<dbReference type="PROSITE" id="PS50297">
    <property type="entry name" value="ANK_REP_REGION"/>
    <property type="match status" value="1"/>
</dbReference>